<dbReference type="PANTHER" id="PTHR37984:SF15">
    <property type="entry name" value="INTEGRASE CATALYTIC DOMAIN-CONTAINING PROTEIN"/>
    <property type="match status" value="1"/>
</dbReference>
<name>A0ABD0MX69_CIRMR</name>
<dbReference type="Gene3D" id="3.30.420.10">
    <property type="entry name" value="Ribonuclease H-like superfamily/Ribonuclease H"/>
    <property type="match status" value="1"/>
</dbReference>
<dbReference type="PANTHER" id="PTHR37984">
    <property type="entry name" value="PROTEIN CBG26694"/>
    <property type="match status" value="1"/>
</dbReference>
<proteinExistence type="predicted"/>
<dbReference type="EMBL" id="JAMKFB020000045">
    <property type="protein sequence ID" value="KAL0154135.1"/>
    <property type="molecule type" value="Genomic_DNA"/>
</dbReference>
<dbReference type="InterPro" id="IPR036397">
    <property type="entry name" value="RNaseH_sf"/>
</dbReference>
<protein>
    <recommendedName>
        <fullName evidence="1">Integrase catalytic domain-containing protein</fullName>
    </recommendedName>
</protein>
<dbReference type="AlphaFoldDB" id="A0ABD0MX69"/>
<dbReference type="InterPro" id="IPR012337">
    <property type="entry name" value="RNaseH-like_sf"/>
</dbReference>
<sequence>MSRDIQKFCAECVSCQSCASTTPHERAPLQWIHAERPFQRISADITELPVTSLGNRYVLVVMDYFTHFVNLYPLKDQRATTVAQCIFEDYIRQHGVPEIIHTDQGRQFESDLIKHLCSQLGIEKTHTSSYHAQCDGMVERLNRTLKDQLAKYICESGGEWDRYLPQVELAYNSSVHSSTGFSPFFLAHGREPRLPAEILLNCSPAVTSCTPGTPADYACDVTTRLSYVFKDAAVRSTAAKLQKRQYDKKDVFPPT</sequence>
<dbReference type="Proteomes" id="UP001529510">
    <property type="component" value="Unassembled WGS sequence"/>
</dbReference>
<dbReference type="SUPFAM" id="SSF53098">
    <property type="entry name" value="Ribonuclease H-like"/>
    <property type="match status" value="1"/>
</dbReference>
<evidence type="ECO:0000313" key="3">
    <source>
        <dbReference type="Proteomes" id="UP001529510"/>
    </source>
</evidence>
<reference evidence="2 3" key="1">
    <citation type="submission" date="2024-05" db="EMBL/GenBank/DDBJ databases">
        <title>Genome sequencing and assembly of Indian major carp, Cirrhinus mrigala (Hamilton, 1822).</title>
        <authorList>
            <person name="Mohindra V."/>
            <person name="Chowdhury L.M."/>
            <person name="Lal K."/>
            <person name="Jena J.K."/>
        </authorList>
    </citation>
    <scope>NUCLEOTIDE SEQUENCE [LARGE SCALE GENOMIC DNA]</scope>
    <source>
        <strain evidence="2">CM1030</strain>
        <tissue evidence="2">Blood</tissue>
    </source>
</reference>
<evidence type="ECO:0000313" key="2">
    <source>
        <dbReference type="EMBL" id="KAL0154135.1"/>
    </source>
</evidence>
<dbReference type="FunFam" id="3.30.420.10:FF:000032">
    <property type="entry name" value="Retrovirus-related Pol polyprotein from transposon 297-like Protein"/>
    <property type="match status" value="1"/>
</dbReference>
<gene>
    <name evidence="2" type="ORF">M9458_050594</name>
</gene>
<dbReference type="Pfam" id="PF00665">
    <property type="entry name" value="rve"/>
    <property type="match status" value="1"/>
</dbReference>
<evidence type="ECO:0000259" key="1">
    <source>
        <dbReference type="PROSITE" id="PS50994"/>
    </source>
</evidence>
<comment type="caution">
    <text evidence="2">The sequence shown here is derived from an EMBL/GenBank/DDBJ whole genome shotgun (WGS) entry which is preliminary data.</text>
</comment>
<dbReference type="InterPro" id="IPR001584">
    <property type="entry name" value="Integrase_cat-core"/>
</dbReference>
<accession>A0ABD0MX69</accession>
<keyword evidence="3" id="KW-1185">Reference proteome</keyword>
<organism evidence="2 3">
    <name type="scientific">Cirrhinus mrigala</name>
    <name type="common">Mrigala</name>
    <dbReference type="NCBI Taxonomy" id="683832"/>
    <lineage>
        <taxon>Eukaryota</taxon>
        <taxon>Metazoa</taxon>
        <taxon>Chordata</taxon>
        <taxon>Craniata</taxon>
        <taxon>Vertebrata</taxon>
        <taxon>Euteleostomi</taxon>
        <taxon>Actinopterygii</taxon>
        <taxon>Neopterygii</taxon>
        <taxon>Teleostei</taxon>
        <taxon>Ostariophysi</taxon>
        <taxon>Cypriniformes</taxon>
        <taxon>Cyprinidae</taxon>
        <taxon>Labeoninae</taxon>
        <taxon>Labeonini</taxon>
        <taxon>Cirrhinus</taxon>
    </lineage>
</organism>
<dbReference type="PROSITE" id="PS50994">
    <property type="entry name" value="INTEGRASE"/>
    <property type="match status" value="1"/>
</dbReference>
<dbReference type="InterPro" id="IPR050951">
    <property type="entry name" value="Retrovirus_Pol_polyprotein"/>
</dbReference>
<feature type="domain" description="Integrase catalytic" evidence="1">
    <location>
        <begin position="33"/>
        <end position="191"/>
    </location>
</feature>